<dbReference type="EMBL" id="LACC01000004">
    <property type="protein sequence ID" value="KJZ50135.1"/>
    <property type="molecule type" value="Genomic_DNA"/>
</dbReference>
<evidence type="ECO:0000313" key="1">
    <source>
        <dbReference type="EMBL" id="KJZ50135.1"/>
    </source>
</evidence>
<organism evidence="1 2">
    <name type="scientific">Pseudomonas fluorescens</name>
    <dbReference type="NCBI Taxonomy" id="294"/>
    <lineage>
        <taxon>Bacteria</taxon>
        <taxon>Pseudomonadati</taxon>
        <taxon>Pseudomonadota</taxon>
        <taxon>Gammaproteobacteria</taxon>
        <taxon>Pseudomonadales</taxon>
        <taxon>Pseudomonadaceae</taxon>
        <taxon>Pseudomonas</taxon>
    </lineage>
</organism>
<dbReference type="Proteomes" id="UP000033588">
    <property type="component" value="Unassembled WGS sequence"/>
</dbReference>
<name>A0A0F4U1L8_PSEFL</name>
<reference evidence="1 2" key="1">
    <citation type="submission" date="2015-03" db="EMBL/GenBank/DDBJ databases">
        <title>Comparative genomics of Pseudomonas insights into diversity of traits involved in vanlence and defense.</title>
        <authorList>
            <person name="Qin Y."/>
        </authorList>
    </citation>
    <scope>NUCLEOTIDE SEQUENCE [LARGE SCALE GENOMIC DNA]</scope>
    <source>
        <strain evidence="1 2">C8</strain>
    </source>
</reference>
<gene>
    <name evidence="1" type="ORF">VC35_03345</name>
</gene>
<proteinExistence type="predicted"/>
<evidence type="ECO:0000313" key="2">
    <source>
        <dbReference type="Proteomes" id="UP000033588"/>
    </source>
</evidence>
<dbReference type="AlphaFoldDB" id="A0A0F4U1L8"/>
<sequence>MLAKIAIFRDFLRGDGTVLRPCGFVNKPFIHEKTGIDYELTSMYWRLAPHAGWRSQETIGTIGLVLIEWNTRTVVLERILNRDFK</sequence>
<protein>
    <submittedName>
        <fullName evidence="1">Uncharacterized protein</fullName>
    </submittedName>
</protein>
<comment type="caution">
    <text evidence="1">The sequence shown here is derived from an EMBL/GenBank/DDBJ whole genome shotgun (WGS) entry which is preliminary data.</text>
</comment>
<accession>A0A0F4U1L8</accession>